<feature type="transmembrane region" description="Helical" evidence="8">
    <location>
        <begin position="368"/>
        <end position="394"/>
    </location>
</feature>
<feature type="transmembrane region" description="Helical" evidence="8">
    <location>
        <begin position="588"/>
        <end position="612"/>
    </location>
</feature>
<comment type="similarity">
    <text evidence="2">Belongs to the V-ATPase 116 kDa subunit family.</text>
</comment>
<feature type="transmembrane region" description="Helical" evidence="8">
    <location>
        <begin position="475"/>
        <end position="496"/>
    </location>
</feature>
<dbReference type="PANTHER" id="PTHR11629:SF63">
    <property type="entry name" value="V-TYPE PROTON ATPASE SUBUNIT A"/>
    <property type="match status" value="1"/>
</dbReference>
<evidence type="ECO:0000256" key="5">
    <source>
        <dbReference type="ARBA" id="ARBA00022989"/>
    </source>
</evidence>
<name>A0ABS6T9G1_9ENTE</name>
<evidence type="ECO:0000313" key="9">
    <source>
        <dbReference type="EMBL" id="MBV7389539.1"/>
    </source>
</evidence>
<evidence type="ECO:0000313" key="10">
    <source>
        <dbReference type="Proteomes" id="UP000774130"/>
    </source>
</evidence>
<dbReference type="PANTHER" id="PTHR11629">
    <property type="entry name" value="VACUOLAR PROTON ATPASES"/>
    <property type="match status" value="1"/>
</dbReference>
<dbReference type="EMBL" id="JAHUZB010000001">
    <property type="protein sequence ID" value="MBV7389539.1"/>
    <property type="molecule type" value="Genomic_DNA"/>
</dbReference>
<reference evidence="9 10" key="1">
    <citation type="submission" date="2021-06" db="EMBL/GenBank/DDBJ databases">
        <title>Enterococcus alishanensis sp. nov., a novel lactic acid bacterium isolated from fresh coffee beans.</title>
        <authorList>
            <person name="Chen Y.-S."/>
        </authorList>
    </citation>
    <scope>NUCLEOTIDE SEQUENCE [LARGE SCALE GENOMIC DNA]</scope>
    <source>
        <strain evidence="9 10">ALS3</strain>
    </source>
</reference>
<keyword evidence="4 8" id="KW-0812">Transmembrane</keyword>
<evidence type="ECO:0000256" key="1">
    <source>
        <dbReference type="ARBA" id="ARBA00004141"/>
    </source>
</evidence>
<dbReference type="Proteomes" id="UP000774130">
    <property type="component" value="Unassembled WGS sequence"/>
</dbReference>
<sequence>MAVSKMKKLTLIAEDKKTHEILVTLQGFQGVEVRDVFDLKENNQWVKAFFTDFEPNDQQDQIQQIDQQIEAIHQSIKFIKDHGSSKEKAIHLKRRFLTLQQLEEQFDPEKLLTELTEIENLISRFAELNQREKTLTVEEEVFSKWQYLDVIPQQNNLKTSQTFLGTVETENWEKLKADLQQETIYFEEVYSDGKITNFSLIYLNQQQAVVKQLIAHFSITKFDYLESQLPKNKLAEIHSEQNDVYQAKQQLSTMIGQKRVNIHELEWAEETLLAQKNRLLVHKSYIQTDHLFVLQGWIAEDEVLSLEKRLATEEVYLSVEEPNLVEIETEIPTKLKNSRLVKPFEMLTEMYALPKYEEIDPTPWFTPFYLVFFGMMVADIGYGLLMLIATTIVLKSQILPNGTKRFMEFFQILSIPTIVWGLIYNGFFGFSLPYKPILSTSNDVITILILSIIFGLIQIFVGLGLAAAENIKAKNYLAAISQGFAWQGIFVGGIIAAAGKMLLTSSPIFILGIIIAGISALSIVVLPMVGSKSKLAALAGGAYDLYGITGYIGDLVSYTRLMALGISGGSIAAAFNMLVGYMPPVAKFSVGILLMLVLHGLNIFLSLLSAYVHGARLQYVEFFGKFYQGGGKPFKPLKTEEKYINIEKKDKLEEISK</sequence>
<keyword evidence="10" id="KW-1185">Reference proteome</keyword>
<evidence type="ECO:0000256" key="8">
    <source>
        <dbReference type="SAM" id="Phobius"/>
    </source>
</evidence>
<keyword evidence="3" id="KW-0813">Transport</keyword>
<keyword evidence="5 8" id="KW-1133">Transmembrane helix</keyword>
<keyword evidence="6" id="KW-0406">Ion transport</keyword>
<feature type="transmembrane region" description="Helical" evidence="8">
    <location>
        <begin position="508"/>
        <end position="529"/>
    </location>
</feature>
<feature type="transmembrane region" description="Helical" evidence="8">
    <location>
        <begin position="561"/>
        <end position="582"/>
    </location>
</feature>
<feature type="transmembrane region" description="Helical" evidence="8">
    <location>
        <begin position="406"/>
        <end position="424"/>
    </location>
</feature>
<proteinExistence type="inferred from homology"/>
<dbReference type="Pfam" id="PF01496">
    <property type="entry name" value="V_ATPase_I"/>
    <property type="match status" value="1"/>
</dbReference>
<protein>
    <submittedName>
        <fullName evidence="9">V-type ATP synthase subunit I</fullName>
    </submittedName>
</protein>
<feature type="transmembrane region" description="Helical" evidence="8">
    <location>
        <begin position="444"/>
        <end position="468"/>
    </location>
</feature>
<evidence type="ECO:0000256" key="7">
    <source>
        <dbReference type="ARBA" id="ARBA00023136"/>
    </source>
</evidence>
<dbReference type="InterPro" id="IPR002490">
    <property type="entry name" value="V-ATPase_116kDa_su"/>
</dbReference>
<evidence type="ECO:0000256" key="4">
    <source>
        <dbReference type="ARBA" id="ARBA00022692"/>
    </source>
</evidence>
<evidence type="ECO:0000256" key="6">
    <source>
        <dbReference type="ARBA" id="ARBA00023065"/>
    </source>
</evidence>
<organism evidence="9 10">
    <name type="scientific">Enterococcus alishanensis</name>
    <dbReference type="NCBI Taxonomy" id="1303817"/>
    <lineage>
        <taxon>Bacteria</taxon>
        <taxon>Bacillati</taxon>
        <taxon>Bacillota</taxon>
        <taxon>Bacilli</taxon>
        <taxon>Lactobacillales</taxon>
        <taxon>Enterococcaceae</taxon>
        <taxon>Enterococcus</taxon>
    </lineage>
</organism>
<evidence type="ECO:0000256" key="2">
    <source>
        <dbReference type="ARBA" id="ARBA00009904"/>
    </source>
</evidence>
<keyword evidence="7 8" id="KW-0472">Membrane</keyword>
<comment type="subcellular location">
    <subcellularLocation>
        <location evidence="1">Membrane</location>
        <topology evidence="1">Multi-pass membrane protein</topology>
    </subcellularLocation>
</comment>
<evidence type="ECO:0000256" key="3">
    <source>
        <dbReference type="ARBA" id="ARBA00022448"/>
    </source>
</evidence>
<dbReference type="RefSeq" id="WP_218324596.1">
    <property type="nucleotide sequence ID" value="NZ_JAHUZB010000001.1"/>
</dbReference>
<gene>
    <name evidence="9" type="ORF">KUA55_02530</name>
</gene>
<accession>A0ABS6T9G1</accession>
<comment type="caution">
    <text evidence="9">The sequence shown here is derived from an EMBL/GenBank/DDBJ whole genome shotgun (WGS) entry which is preliminary data.</text>
</comment>